<dbReference type="STRING" id="62324.A0A182RJS9"/>
<organism evidence="3">
    <name type="scientific">Anopheles funestus</name>
    <name type="common">African malaria mosquito</name>
    <dbReference type="NCBI Taxonomy" id="62324"/>
    <lineage>
        <taxon>Eukaryota</taxon>
        <taxon>Metazoa</taxon>
        <taxon>Ecdysozoa</taxon>
        <taxon>Arthropoda</taxon>
        <taxon>Hexapoda</taxon>
        <taxon>Insecta</taxon>
        <taxon>Pterygota</taxon>
        <taxon>Neoptera</taxon>
        <taxon>Endopterygota</taxon>
        <taxon>Diptera</taxon>
        <taxon>Nematocera</taxon>
        <taxon>Culicoidea</taxon>
        <taxon>Culicidae</taxon>
        <taxon>Anophelinae</taxon>
        <taxon>Anopheles</taxon>
    </lineage>
</organism>
<sequence>MMDENVPHRNESIKQRKPVRSIEQISPVCDAYPVPPERNMHSTSQPHPSLPQPPSSLPSQPPAAVSSPNATSSLSMLLSPTQTTMLDEESQMTVKNETPVANVSNPLTANAATTFSLILPQNLSRSFDQTAAQSPPKYQIYHQFSRISSTTQQFIQRQQQQQQQQQQHQQEQQPHQLQRQQSPQTQPASPVTNYQSPLFRKASYGSSHYAHYTNVEPPPTVNAGTVKPTSTHHQHQPSLQCSKPVDQRSNNPFILNFNNISGCCLKNSPTSSSSPSAASPTDRSTASVSNSLGNNTQPVSEGSPSAAITSFVSSGTKRTRSLMLKSTSPLQQTTRSSPSQALASPQGPPVPPRLSHIQSGGSVATANMGNSSSNHPSINPTSLITHCNASTSPGAVTSAIVTGTCYVTPPTPAPLSASDKNQELPSMAFGNVTPAIMSITESTTLVATTSCNKTPTDGNRDGSRNSERIAEIVPNNVRKKRDDFLKTTMKICLVVSPPSKLQMKSLSLTHLDEIERQGTTPTIITNDSHIRKSDNSDTSNTSIASASGSAGYGGNTVSGGSSVHAVSPKDVCVTLTSGSALIDISNSDGGCINPAYDNGDGNHRRETNEGISISDVDARICPKQESMEKAHECQGSGTCCMLTSPSCVKAALSYSSKVSGTSSTSSSLKKKSSSFLHRERKKPVLTRSQVSSSEYFSVCFEGDHNDPGVLIPATKGVRLAECLRASLSRKSLSFSQIYVTDNGFNNPHETGIRYTEPLDGNMDISALAGRTLIVSERDATSNRRTGGHLTLQKAASVGNQPSIMSSTSKLFTSTSTDDNYDQSPKASSASGKQSKQKWTIPFGSKGPQKSKLCELLDSYNKEIPKSTSSSSNFNNPEYVDALVGLRNLPQCWTEIVNCAGMSEAETKIQSAIWELVTTEVYYILALQTVTDLFLACLEDIVTNILTDVDQNKLFSNIRDIWEANLRFWTLYLHPMVKHSQRTREPMSIYYFQRGFVDFATIFTPYTKYCAEQSTCQYYCKEMYHNNPLFMTYCAWCESQKMCNRLRLADILVRPMQRLTKYGLLLAAIKKHINDEAEGEAIDAMIHSVEEFVAGVNSHLTTRQESERLKGINARIDCYEVVDANNEILDRMVKQHSIMFDLCQPMRGIDHGRKVFVEGDLKYKDSTGKMDVHCFLFTDFLLVCKKNKNDKLKIIRQPYMTDRLMVQLKDQAIYCCYVNELNMVVAAFTMQSPKAQHWYDSITKVKHIYNRMKQGTFGDVRQYGNIINISNSCNNSTSNSNMNINNDNLSIKKSPLNSSIGSRVSSLNNSHSGSVDLNESKQVSIDFEKTNSLSSDEGAGVGSTMAGSGLVMMHSKYGAGSARKPKNTVCIMQTKSSNSLTVQPYSGLGQSMPNLNLNSIQNSNTLSVPGTSNSQSHSGMVLLSPSQRGISYPPPSPTRATLRRGFAFSTSIKNPPLIKTRNVSSQQSFMLSQQQSFNSASLGQHQQCLPASSNMPSCSSTNNTGTNAANEGCTGGGGLSLSSANISFFKRKNSFQSVPNNSATTSMDQSLPNET</sequence>
<dbReference type="InterPro" id="IPR011993">
    <property type="entry name" value="PH-like_dom_sf"/>
</dbReference>
<dbReference type="GO" id="GO:0030139">
    <property type="term" value="C:endocytic vesicle"/>
    <property type="evidence" value="ECO:0007669"/>
    <property type="project" value="TreeGrafter"/>
</dbReference>
<evidence type="ECO:0000256" key="1">
    <source>
        <dbReference type="SAM" id="MobiDB-lite"/>
    </source>
</evidence>
<dbReference type="VEuPathDB" id="VectorBase:AFUN006497"/>
<dbReference type="InterPro" id="IPR040181">
    <property type="entry name" value="PKHG5/7"/>
</dbReference>
<feature type="compositionally biased region" description="Polar residues" evidence="1">
    <location>
        <begin position="288"/>
        <end position="316"/>
    </location>
</feature>
<feature type="compositionally biased region" description="Low complexity" evidence="1">
    <location>
        <begin position="152"/>
        <end position="186"/>
    </location>
</feature>
<dbReference type="EnsemblMetazoa" id="AFUN006497-RA">
    <property type="protein sequence ID" value="AFUN006497-PA"/>
    <property type="gene ID" value="AFUN006497"/>
</dbReference>
<dbReference type="PANTHER" id="PTHR13217:SF11">
    <property type="entry name" value="PLECKSTRIN HOMOLOGY DOMAIN-CONTAINING FAMILY G MEMBER 5"/>
    <property type="match status" value="1"/>
</dbReference>
<feature type="compositionally biased region" description="Low complexity" evidence="1">
    <location>
        <begin position="805"/>
        <end position="837"/>
    </location>
</feature>
<dbReference type="GO" id="GO:0007266">
    <property type="term" value="P:Rho protein signal transduction"/>
    <property type="evidence" value="ECO:0007669"/>
    <property type="project" value="TreeGrafter"/>
</dbReference>
<dbReference type="GO" id="GO:0005886">
    <property type="term" value="C:plasma membrane"/>
    <property type="evidence" value="ECO:0007669"/>
    <property type="project" value="TreeGrafter"/>
</dbReference>
<feature type="compositionally biased region" description="Polar residues" evidence="1">
    <location>
        <begin position="236"/>
        <end position="245"/>
    </location>
</feature>
<feature type="compositionally biased region" description="Low complexity" evidence="1">
    <location>
        <begin position="268"/>
        <end position="287"/>
    </location>
</feature>
<dbReference type="CDD" id="cd13244">
    <property type="entry name" value="PH_PLEKHG5_G6"/>
    <property type="match status" value="1"/>
</dbReference>
<feature type="region of interest" description="Disordered" evidence="1">
    <location>
        <begin position="519"/>
        <end position="542"/>
    </location>
</feature>
<dbReference type="SMART" id="SM00325">
    <property type="entry name" value="RhoGEF"/>
    <property type="match status" value="1"/>
</dbReference>
<feature type="region of interest" description="Disordered" evidence="1">
    <location>
        <begin position="268"/>
        <end position="379"/>
    </location>
</feature>
<feature type="compositionally biased region" description="Pro residues" evidence="1">
    <location>
        <begin position="48"/>
        <end position="61"/>
    </location>
</feature>
<feature type="region of interest" description="Disordered" evidence="1">
    <location>
        <begin position="151"/>
        <end position="193"/>
    </location>
</feature>
<feature type="region of interest" description="Disordered" evidence="1">
    <location>
        <begin position="1"/>
        <end position="74"/>
    </location>
</feature>
<feature type="compositionally biased region" description="Basic and acidic residues" evidence="1">
    <location>
        <begin position="1"/>
        <end position="14"/>
    </location>
</feature>
<dbReference type="Gene3D" id="1.20.900.10">
    <property type="entry name" value="Dbl homology (DH) domain"/>
    <property type="match status" value="1"/>
</dbReference>
<dbReference type="Gene3D" id="2.30.29.30">
    <property type="entry name" value="Pleckstrin-homology domain (PH domain)/Phosphotyrosine-binding domain (PTB)"/>
    <property type="match status" value="1"/>
</dbReference>
<feature type="region of interest" description="Disordered" evidence="1">
    <location>
        <begin position="777"/>
        <end position="847"/>
    </location>
</feature>
<dbReference type="GO" id="GO:0030424">
    <property type="term" value="C:axon"/>
    <property type="evidence" value="ECO:0007669"/>
    <property type="project" value="TreeGrafter"/>
</dbReference>
<reference evidence="3" key="1">
    <citation type="submission" date="2020-05" db="UniProtKB">
        <authorList>
            <consortium name="EnsemblMetazoa"/>
        </authorList>
    </citation>
    <scope>IDENTIFICATION</scope>
    <source>
        <strain evidence="3">FUMOZ</strain>
    </source>
</reference>
<name>A0A182RJS9_ANOFN</name>
<dbReference type="PANTHER" id="PTHR13217">
    <property type="entry name" value="PLECKSTRIN HOMOLOGY DOMAIN-CONTAINING FAMILY G MEMBER 7"/>
    <property type="match status" value="1"/>
</dbReference>
<feature type="compositionally biased region" description="Polar residues" evidence="1">
    <location>
        <begin position="356"/>
        <end position="379"/>
    </location>
</feature>
<dbReference type="InterPro" id="IPR035899">
    <property type="entry name" value="DBL_dom_sf"/>
</dbReference>
<dbReference type="InterPro" id="IPR000219">
    <property type="entry name" value="DH_dom"/>
</dbReference>
<dbReference type="PROSITE" id="PS50010">
    <property type="entry name" value="DH_2"/>
    <property type="match status" value="1"/>
</dbReference>
<dbReference type="SUPFAM" id="SSF48065">
    <property type="entry name" value="DBL homology domain (DH-domain)"/>
    <property type="match status" value="1"/>
</dbReference>
<dbReference type="SUPFAM" id="SSF50729">
    <property type="entry name" value="PH domain-like"/>
    <property type="match status" value="1"/>
</dbReference>
<accession>A0A182RJS9</accession>
<evidence type="ECO:0000313" key="3">
    <source>
        <dbReference type="EnsemblMetazoa" id="AFUN006497-PA"/>
    </source>
</evidence>
<protein>
    <recommendedName>
        <fullName evidence="2">DH domain-containing protein</fullName>
    </recommendedName>
</protein>
<dbReference type="Pfam" id="PF00621">
    <property type="entry name" value="RhoGEF"/>
    <property type="match status" value="1"/>
</dbReference>
<evidence type="ECO:0000259" key="2">
    <source>
        <dbReference type="PROSITE" id="PS50010"/>
    </source>
</evidence>
<dbReference type="VEuPathDB" id="VectorBase:AFUN2_013307"/>
<dbReference type="CDD" id="cd00160">
    <property type="entry name" value="RhoGEF"/>
    <property type="match status" value="1"/>
</dbReference>
<feature type="domain" description="DH" evidence="2">
    <location>
        <begin position="907"/>
        <end position="1098"/>
    </location>
</feature>
<feature type="region of interest" description="Disordered" evidence="1">
    <location>
        <begin position="209"/>
        <end position="245"/>
    </location>
</feature>
<proteinExistence type="predicted"/>
<dbReference type="GO" id="GO:0043542">
    <property type="term" value="P:endothelial cell migration"/>
    <property type="evidence" value="ECO:0007669"/>
    <property type="project" value="TreeGrafter"/>
</dbReference>
<dbReference type="GO" id="GO:0005085">
    <property type="term" value="F:guanyl-nucleotide exchange factor activity"/>
    <property type="evidence" value="ECO:0007669"/>
    <property type="project" value="InterPro"/>
</dbReference>
<feature type="compositionally biased region" description="Polar residues" evidence="1">
    <location>
        <begin position="324"/>
        <end position="343"/>
    </location>
</feature>